<evidence type="ECO:0000313" key="2">
    <source>
        <dbReference type="Proteomes" id="UP000215181"/>
    </source>
</evidence>
<comment type="caution">
    <text evidence="1">The sequence shown here is derived from an EMBL/GenBank/DDBJ whole genome shotgun (WGS) entry which is preliminary data.</text>
</comment>
<dbReference type="Proteomes" id="UP000215181">
    <property type="component" value="Unassembled WGS sequence"/>
</dbReference>
<gene>
    <name evidence="1" type="ORF">CGK74_07825</name>
</gene>
<proteinExistence type="predicted"/>
<organism evidence="1 2">
    <name type="scientific">Thauera propionica</name>
    <dbReference type="NCBI Taxonomy" id="2019431"/>
    <lineage>
        <taxon>Bacteria</taxon>
        <taxon>Pseudomonadati</taxon>
        <taxon>Pseudomonadota</taxon>
        <taxon>Betaproteobacteria</taxon>
        <taxon>Rhodocyclales</taxon>
        <taxon>Zoogloeaceae</taxon>
        <taxon>Thauera</taxon>
    </lineage>
</organism>
<protein>
    <submittedName>
        <fullName evidence="1">Uncharacterized protein</fullName>
    </submittedName>
</protein>
<keyword evidence="2" id="KW-1185">Reference proteome</keyword>
<dbReference type="EMBL" id="NOIH01000007">
    <property type="protein sequence ID" value="OYD54678.1"/>
    <property type="molecule type" value="Genomic_DNA"/>
</dbReference>
<accession>A0A235F039</accession>
<evidence type="ECO:0000313" key="1">
    <source>
        <dbReference type="EMBL" id="OYD54678.1"/>
    </source>
</evidence>
<dbReference type="AlphaFoldDB" id="A0A235F039"/>
<sequence>MARMLRGRSAAVGSMWLEWSVDDITEPSVQCAMMQCVLSAPRFWAIASCRWPQQAPERSVRSREE</sequence>
<name>A0A235F039_9RHOO</name>
<reference evidence="1 2" key="1">
    <citation type="submission" date="2017-07" db="EMBL/GenBank/DDBJ databases">
        <title>Thauera sp. KNDSS-Mac4 genome sequence and assembly.</title>
        <authorList>
            <person name="Mayilraj S."/>
        </authorList>
    </citation>
    <scope>NUCLEOTIDE SEQUENCE [LARGE SCALE GENOMIC DNA]</scope>
    <source>
        <strain evidence="1 2">KNDSS-Mac4</strain>
    </source>
</reference>